<feature type="transmembrane region" description="Helical" evidence="6">
    <location>
        <begin position="141"/>
        <end position="166"/>
    </location>
</feature>
<feature type="transmembrane region" description="Helical" evidence="6">
    <location>
        <begin position="21"/>
        <end position="44"/>
    </location>
</feature>
<evidence type="ECO:0000256" key="3">
    <source>
        <dbReference type="ARBA" id="ARBA00022692"/>
    </source>
</evidence>
<evidence type="ECO:0000256" key="1">
    <source>
        <dbReference type="ARBA" id="ARBA00004651"/>
    </source>
</evidence>
<reference evidence="7 8" key="1">
    <citation type="submission" date="2019-03" db="EMBL/GenBank/DDBJ databases">
        <title>Genomic Encyclopedia of Type Strains, Phase III (KMG-III): the genomes of soil and plant-associated and newly described type strains.</title>
        <authorList>
            <person name="Whitman W."/>
        </authorList>
    </citation>
    <scope>NUCLEOTIDE SEQUENCE [LARGE SCALE GENOMIC DNA]</scope>
    <source>
        <strain evidence="7 8">CGMCC 1.10957</strain>
    </source>
</reference>
<dbReference type="Pfam" id="PF01943">
    <property type="entry name" value="Polysacc_synt"/>
    <property type="match status" value="1"/>
</dbReference>
<dbReference type="Proteomes" id="UP000294930">
    <property type="component" value="Unassembled WGS sequence"/>
</dbReference>
<dbReference type="RefSeq" id="WP_131506369.1">
    <property type="nucleotide sequence ID" value="NZ_SOQZ01000001.1"/>
</dbReference>
<accession>A0ABY2G867</accession>
<feature type="transmembrane region" description="Helical" evidence="6">
    <location>
        <begin position="245"/>
        <end position="264"/>
    </location>
</feature>
<evidence type="ECO:0000256" key="2">
    <source>
        <dbReference type="ARBA" id="ARBA00022475"/>
    </source>
</evidence>
<dbReference type="InterPro" id="IPR050833">
    <property type="entry name" value="Poly_Biosynth_Transport"/>
</dbReference>
<feature type="transmembrane region" description="Helical" evidence="6">
    <location>
        <begin position="284"/>
        <end position="304"/>
    </location>
</feature>
<feature type="transmembrane region" description="Helical" evidence="6">
    <location>
        <begin position="325"/>
        <end position="344"/>
    </location>
</feature>
<dbReference type="CDD" id="cd12082">
    <property type="entry name" value="MATE_like"/>
    <property type="match status" value="1"/>
</dbReference>
<keyword evidence="3 6" id="KW-0812">Transmembrane</keyword>
<dbReference type="PANTHER" id="PTHR30250:SF11">
    <property type="entry name" value="O-ANTIGEN TRANSPORTER-RELATED"/>
    <property type="match status" value="1"/>
</dbReference>
<feature type="transmembrane region" description="Helical" evidence="6">
    <location>
        <begin position="173"/>
        <end position="193"/>
    </location>
</feature>
<feature type="transmembrane region" description="Helical" evidence="6">
    <location>
        <begin position="356"/>
        <end position="379"/>
    </location>
</feature>
<evidence type="ECO:0000313" key="7">
    <source>
        <dbReference type="EMBL" id="TDY13587.1"/>
    </source>
</evidence>
<gene>
    <name evidence="7" type="ORF">A8975_0180</name>
</gene>
<evidence type="ECO:0000256" key="4">
    <source>
        <dbReference type="ARBA" id="ARBA00022989"/>
    </source>
</evidence>
<dbReference type="PANTHER" id="PTHR30250">
    <property type="entry name" value="PST FAMILY PREDICTED COLANIC ACID TRANSPORTER"/>
    <property type="match status" value="1"/>
</dbReference>
<dbReference type="InterPro" id="IPR002797">
    <property type="entry name" value="Polysacc_synth"/>
</dbReference>
<keyword evidence="5 6" id="KW-0472">Membrane</keyword>
<feature type="transmembrane region" description="Helical" evidence="6">
    <location>
        <begin position="391"/>
        <end position="410"/>
    </location>
</feature>
<evidence type="ECO:0000313" key="8">
    <source>
        <dbReference type="Proteomes" id="UP000294930"/>
    </source>
</evidence>
<feature type="transmembrane region" description="Helical" evidence="6">
    <location>
        <begin position="56"/>
        <end position="77"/>
    </location>
</feature>
<keyword evidence="4 6" id="KW-1133">Transmembrane helix</keyword>
<proteinExistence type="predicted"/>
<protein>
    <submittedName>
        <fullName evidence="7">O-antigen/teichoic acid export membrane protein</fullName>
    </submittedName>
</protein>
<evidence type="ECO:0000256" key="6">
    <source>
        <dbReference type="SAM" id="Phobius"/>
    </source>
</evidence>
<feature type="transmembrane region" description="Helical" evidence="6">
    <location>
        <begin position="416"/>
        <end position="435"/>
    </location>
</feature>
<keyword evidence="2" id="KW-1003">Cell membrane</keyword>
<name>A0ABY2G867_9FLAO</name>
<comment type="caution">
    <text evidence="7">The sequence shown here is derived from an EMBL/GenBank/DDBJ whole genome shotgun (WGS) entry which is preliminary data.</text>
</comment>
<evidence type="ECO:0000256" key="5">
    <source>
        <dbReference type="ARBA" id="ARBA00023136"/>
    </source>
</evidence>
<feature type="transmembrane region" description="Helical" evidence="6">
    <location>
        <begin position="199"/>
        <end position="224"/>
    </location>
</feature>
<comment type="subcellular location">
    <subcellularLocation>
        <location evidence="1">Cell membrane</location>
        <topology evidence="1">Multi-pass membrane protein</topology>
    </subcellularLocation>
</comment>
<sequence>MKHNIVKLLEKVGVKSSRTKNIIKHLLISFLYKGGAVLSNFLLVPLTIEYLDTENYGVWLTITSFISWLSFLDIGLGNGLRNKFAEAKANNNLELVKGYISSAYYSIFILSSFLFIVFFAINNFIDWTLFFNSSSKLRSDLSFLMPIVVGFFCIQLIVKLIVSIYLADQNHSVQVKIQFITQAILLFIVWQLTKTDNSSLLVFGTLFSCIPVVVLLIFNVFAFSNKYKAIKPSFKYFNKKYLKDVMGIGVNFFIIQVAAIILFSTDNFIISQLFSPEEVVPYNIAFKYFSILTMLYTMIVAPYWSSFTQAFTLKDFEWIKKSVKNILKIWFIVPILLIIMLILEDWFYNIWIGEKVIVPLSLSISMALFVLLFTFNMVFTQFINGVGKIKIQLITAITSMIINIPLSILFANFFNMGTTGVIIATCVSMSYAAVLRPMQYYKIINNKAKGIWAS</sequence>
<keyword evidence="8" id="KW-1185">Reference proteome</keyword>
<organism evidence="7 8">
    <name type="scientific">Meridianimaribacter flavus</name>
    <dbReference type="NCBI Taxonomy" id="571115"/>
    <lineage>
        <taxon>Bacteria</taxon>
        <taxon>Pseudomonadati</taxon>
        <taxon>Bacteroidota</taxon>
        <taxon>Flavobacteriia</taxon>
        <taxon>Flavobacteriales</taxon>
        <taxon>Flavobacteriaceae</taxon>
        <taxon>Meridianimaribacter</taxon>
    </lineage>
</organism>
<dbReference type="EMBL" id="SOQZ01000001">
    <property type="protein sequence ID" value="TDY13587.1"/>
    <property type="molecule type" value="Genomic_DNA"/>
</dbReference>
<feature type="transmembrane region" description="Helical" evidence="6">
    <location>
        <begin position="98"/>
        <end position="121"/>
    </location>
</feature>